<accession>A0A0F9RQT1</accession>
<organism evidence="1">
    <name type="scientific">marine sediment metagenome</name>
    <dbReference type="NCBI Taxonomy" id="412755"/>
    <lineage>
        <taxon>unclassified sequences</taxon>
        <taxon>metagenomes</taxon>
        <taxon>ecological metagenomes</taxon>
    </lineage>
</organism>
<dbReference type="EMBL" id="LAZR01000747">
    <property type="protein sequence ID" value="KKN58810.1"/>
    <property type="molecule type" value="Genomic_DNA"/>
</dbReference>
<proteinExistence type="predicted"/>
<evidence type="ECO:0000313" key="1">
    <source>
        <dbReference type="EMBL" id="KKN58810.1"/>
    </source>
</evidence>
<dbReference type="AlphaFoldDB" id="A0A0F9RQT1"/>
<comment type="caution">
    <text evidence="1">The sequence shown here is derived from an EMBL/GenBank/DDBJ whole genome shotgun (WGS) entry which is preliminary data.</text>
</comment>
<gene>
    <name evidence="1" type="ORF">LCGC14_0548160</name>
</gene>
<sequence length="52" mass="6082">MDKNKIKTNPRKAVKNININIKITKDVSEWLKENKYSPTGIFMEAIKELGYK</sequence>
<name>A0A0F9RQT1_9ZZZZ</name>
<protein>
    <submittedName>
        <fullName evidence="1">Uncharacterized protein</fullName>
    </submittedName>
</protein>
<reference evidence="1" key="1">
    <citation type="journal article" date="2015" name="Nature">
        <title>Complex archaea that bridge the gap between prokaryotes and eukaryotes.</title>
        <authorList>
            <person name="Spang A."/>
            <person name="Saw J.H."/>
            <person name="Jorgensen S.L."/>
            <person name="Zaremba-Niedzwiedzka K."/>
            <person name="Martijn J."/>
            <person name="Lind A.E."/>
            <person name="van Eijk R."/>
            <person name="Schleper C."/>
            <person name="Guy L."/>
            <person name="Ettema T.J."/>
        </authorList>
    </citation>
    <scope>NUCLEOTIDE SEQUENCE</scope>
</reference>